<dbReference type="GO" id="GO:0009318">
    <property type="term" value="C:exodeoxyribonuclease VII complex"/>
    <property type="evidence" value="ECO:0007669"/>
    <property type="project" value="UniProtKB-UniRule"/>
</dbReference>
<evidence type="ECO:0000313" key="8">
    <source>
        <dbReference type="Proteomes" id="UP000322917"/>
    </source>
</evidence>
<dbReference type="HAMAP" id="MF_00337">
    <property type="entry name" value="Exonuc_7_S"/>
    <property type="match status" value="1"/>
</dbReference>
<protein>
    <recommendedName>
        <fullName evidence="6">Exodeoxyribonuclease 7 small subunit</fullName>
        <ecNumber evidence="6">3.1.11.6</ecNumber>
    </recommendedName>
    <alternativeName>
        <fullName evidence="6">Exodeoxyribonuclease VII small subunit</fullName>
        <shortName evidence="6">Exonuclease VII small subunit</shortName>
    </alternativeName>
</protein>
<dbReference type="PANTHER" id="PTHR34137">
    <property type="entry name" value="EXODEOXYRIBONUCLEASE 7 SMALL SUBUNIT"/>
    <property type="match status" value="1"/>
</dbReference>
<comment type="catalytic activity">
    <reaction evidence="6">
        <text>Exonucleolytic cleavage in either 5'- to 3'- or 3'- to 5'-direction to yield nucleoside 5'-phosphates.</text>
        <dbReference type="EC" id="3.1.11.6"/>
    </reaction>
</comment>
<dbReference type="OrthoDB" id="9798666at2"/>
<dbReference type="EC" id="3.1.11.6" evidence="6"/>
<evidence type="ECO:0000313" key="7">
    <source>
        <dbReference type="EMBL" id="SHI42030.1"/>
    </source>
</evidence>
<proteinExistence type="inferred from homology"/>
<keyword evidence="4 6" id="KW-0378">Hydrolase</keyword>
<dbReference type="SUPFAM" id="SSF116842">
    <property type="entry name" value="XseB-like"/>
    <property type="match status" value="1"/>
</dbReference>
<comment type="subcellular location">
    <subcellularLocation>
        <location evidence="6">Cytoplasm</location>
    </subcellularLocation>
</comment>
<gene>
    <name evidence="6" type="primary">xseB</name>
    <name evidence="7" type="ORF">SAMN02745170_00349</name>
</gene>
<organism evidence="7 8">
    <name type="scientific">Propionispora hippei DSM 15287</name>
    <dbReference type="NCBI Taxonomy" id="1123003"/>
    <lineage>
        <taxon>Bacteria</taxon>
        <taxon>Bacillati</taxon>
        <taxon>Bacillota</taxon>
        <taxon>Negativicutes</taxon>
        <taxon>Selenomonadales</taxon>
        <taxon>Sporomusaceae</taxon>
        <taxon>Propionispora</taxon>
    </lineage>
</organism>
<dbReference type="NCBIfam" id="TIGR01280">
    <property type="entry name" value="xseB"/>
    <property type="match status" value="1"/>
</dbReference>
<comment type="subunit">
    <text evidence="6">Heterooligomer composed of large and small subunits.</text>
</comment>
<keyword evidence="8" id="KW-1185">Reference proteome</keyword>
<evidence type="ECO:0000256" key="1">
    <source>
        <dbReference type="ARBA" id="ARBA00009998"/>
    </source>
</evidence>
<dbReference type="Gene3D" id="1.10.287.1040">
    <property type="entry name" value="Exonuclease VII, small subunit"/>
    <property type="match status" value="1"/>
</dbReference>
<dbReference type="AlphaFoldDB" id="A0A1M6AZY0"/>
<evidence type="ECO:0000256" key="2">
    <source>
        <dbReference type="ARBA" id="ARBA00022490"/>
    </source>
</evidence>
<keyword evidence="2 6" id="KW-0963">Cytoplasm</keyword>
<comment type="similarity">
    <text evidence="1 6">Belongs to the XseB family.</text>
</comment>
<reference evidence="7 8" key="1">
    <citation type="submission" date="2016-11" db="EMBL/GenBank/DDBJ databases">
        <authorList>
            <person name="Varghese N."/>
            <person name="Submissions S."/>
        </authorList>
    </citation>
    <scope>NUCLEOTIDE SEQUENCE [LARGE SCALE GENOMIC DNA]</scope>
    <source>
        <strain evidence="7 8">DSM 15287</strain>
    </source>
</reference>
<dbReference type="GO" id="GO:0005829">
    <property type="term" value="C:cytosol"/>
    <property type="evidence" value="ECO:0007669"/>
    <property type="project" value="TreeGrafter"/>
</dbReference>
<sequence>MKKKTAELAENQTTGNELLFEEALQKLEDIVKQLEKGELPLDESLARFSEGVLLSKACLTKLNNAEQQIDTILHEEEGIMVEKPLPLQEDM</sequence>
<evidence type="ECO:0000256" key="5">
    <source>
        <dbReference type="ARBA" id="ARBA00022839"/>
    </source>
</evidence>
<accession>A0A1M6AZY0</accession>
<dbReference type="GO" id="GO:0006308">
    <property type="term" value="P:DNA catabolic process"/>
    <property type="evidence" value="ECO:0007669"/>
    <property type="project" value="UniProtKB-UniRule"/>
</dbReference>
<name>A0A1M6AZY0_9FIRM</name>
<evidence type="ECO:0000256" key="4">
    <source>
        <dbReference type="ARBA" id="ARBA00022801"/>
    </source>
</evidence>
<dbReference type="EMBL" id="FQZD01000004">
    <property type="protein sequence ID" value="SHI42030.1"/>
    <property type="molecule type" value="Genomic_DNA"/>
</dbReference>
<keyword evidence="5 6" id="KW-0269">Exonuclease</keyword>
<dbReference type="InterPro" id="IPR003761">
    <property type="entry name" value="Exonuc_VII_S"/>
</dbReference>
<dbReference type="GO" id="GO:0008855">
    <property type="term" value="F:exodeoxyribonuclease VII activity"/>
    <property type="evidence" value="ECO:0007669"/>
    <property type="project" value="UniProtKB-UniRule"/>
</dbReference>
<dbReference type="Pfam" id="PF02609">
    <property type="entry name" value="Exonuc_VII_S"/>
    <property type="match status" value="1"/>
</dbReference>
<dbReference type="RefSeq" id="WP_149733247.1">
    <property type="nucleotide sequence ID" value="NZ_FQZD01000004.1"/>
</dbReference>
<dbReference type="InterPro" id="IPR037004">
    <property type="entry name" value="Exonuc_VII_ssu_sf"/>
</dbReference>
<evidence type="ECO:0000256" key="6">
    <source>
        <dbReference type="HAMAP-Rule" id="MF_00337"/>
    </source>
</evidence>
<dbReference type="Proteomes" id="UP000322917">
    <property type="component" value="Unassembled WGS sequence"/>
</dbReference>
<keyword evidence="3 6" id="KW-0540">Nuclease</keyword>
<comment type="function">
    <text evidence="6">Bidirectionally degrades single-stranded DNA into large acid-insoluble oligonucleotides, which are then degraded further into small acid-soluble oligonucleotides.</text>
</comment>
<evidence type="ECO:0000256" key="3">
    <source>
        <dbReference type="ARBA" id="ARBA00022722"/>
    </source>
</evidence>
<dbReference type="PANTHER" id="PTHR34137:SF1">
    <property type="entry name" value="EXODEOXYRIBONUCLEASE 7 SMALL SUBUNIT"/>
    <property type="match status" value="1"/>
</dbReference>